<gene>
    <name evidence="6" type="ORF">BMR1_03g03895</name>
</gene>
<keyword evidence="2 4" id="KW-0863">Zinc-finger</keyword>
<evidence type="ECO:0000313" key="6">
    <source>
        <dbReference type="EMBL" id="SJK86617.1"/>
    </source>
</evidence>
<dbReference type="SMART" id="SM00356">
    <property type="entry name" value="ZnF_C3H1"/>
    <property type="match status" value="1"/>
</dbReference>
<organism evidence="6 7">
    <name type="scientific">Babesia microti (strain RI)</name>
    <dbReference type="NCBI Taxonomy" id="1133968"/>
    <lineage>
        <taxon>Eukaryota</taxon>
        <taxon>Sar</taxon>
        <taxon>Alveolata</taxon>
        <taxon>Apicomplexa</taxon>
        <taxon>Aconoidasida</taxon>
        <taxon>Piroplasmida</taxon>
        <taxon>Babesiidae</taxon>
        <taxon>Babesia</taxon>
    </lineage>
</organism>
<feature type="domain" description="C3H1-type" evidence="5">
    <location>
        <begin position="153"/>
        <end position="181"/>
    </location>
</feature>
<evidence type="ECO:0000256" key="1">
    <source>
        <dbReference type="ARBA" id="ARBA00022723"/>
    </source>
</evidence>
<dbReference type="InterPro" id="IPR036855">
    <property type="entry name" value="Znf_CCCH_sf"/>
</dbReference>
<name>A0A1R4AC83_BABMR</name>
<keyword evidence="7" id="KW-1185">Reference proteome</keyword>
<dbReference type="Gene3D" id="4.10.1000.10">
    <property type="entry name" value="Zinc finger, CCCH-type"/>
    <property type="match status" value="1"/>
</dbReference>
<keyword evidence="3 4" id="KW-0862">Zinc</keyword>
<dbReference type="AlphaFoldDB" id="A0A1R4AC83"/>
<dbReference type="EMBL" id="LN871598">
    <property type="protein sequence ID" value="SJK86617.1"/>
    <property type="molecule type" value="Genomic_DNA"/>
</dbReference>
<dbReference type="Pfam" id="PF00642">
    <property type="entry name" value="zf-CCCH"/>
    <property type="match status" value="1"/>
</dbReference>
<dbReference type="OrthoDB" id="25761at2759"/>
<dbReference type="PANTHER" id="PTHR12930:SF0">
    <property type="entry name" value="RING FINGER PROTEIN 113B"/>
    <property type="match status" value="1"/>
</dbReference>
<reference evidence="6 7" key="1">
    <citation type="journal article" date="2012" name="Nucleic Acids Res.">
        <title>Sequencing of the smallest Apicomplexan genome from the human pathogen Babesia microti.</title>
        <authorList>
            <person name="Cornillot E."/>
            <person name="Hadj-Kaddour K."/>
            <person name="Dassouli A."/>
            <person name="Noel B."/>
            <person name="Ranwez V."/>
            <person name="Vacherie B."/>
            <person name="Augagneur Y."/>
            <person name="Bres V."/>
            <person name="Duclos A."/>
            <person name="Randazzo S."/>
            <person name="Carcy B."/>
            <person name="Debierre-Grockiego F."/>
            <person name="Delbecq S."/>
            <person name="Moubri-Menage K."/>
            <person name="Shams-Eldin H."/>
            <person name="Usmani-Brown S."/>
            <person name="Bringaud F."/>
            <person name="Wincker P."/>
            <person name="Vivares C.P."/>
            <person name="Schwarz R.T."/>
            <person name="Schetters T.P."/>
            <person name="Krause P.J."/>
            <person name="Gorenflot A."/>
            <person name="Berry V."/>
            <person name="Barbe V."/>
            <person name="Ben Mamoun C."/>
        </authorList>
    </citation>
    <scope>NUCLEOTIDE SEQUENCE [LARGE SCALE GENOMIC DNA]</scope>
    <source>
        <strain evidence="6 7">RI</strain>
    </source>
</reference>
<evidence type="ECO:0000256" key="4">
    <source>
        <dbReference type="PROSITE-ProRule" id="PRU00723"/>
    </source>
</evidence>
<dbReference type="InterPro" id="IPR000571">
    <property type="entry name" value="Znf_CCCH"/>
</dbReference>
<dbReference type="SUPFAM" id="SSF57850">
    <property type="entry name" value="RING/U-box"/>
    <property type="match status" value="1"/>
</dbReference>
<protein>
    <submittedName>
        <fullName evidence="6">RING finger protein 113A</fullName>
    </submittedName>
</protein>
<dbReference type="Proteomes" id="UP000002899">
    <property type="component" value="Chromosome III"/>
</dbReference>
<dbReference type="GO" id="GO:0034247">
    <property type="term" value="P:snoRNA splicing"/>
    <property type="evidence" value="ECO:0007669"/>
    <property type="project" value="TreeGrafter"/>
</dbReference>
<dbReference type="SUPFAM" id="SSF90229">
    <property type="entry name" value="CCCH zinc finger"/>
    <property type="match status" value="1"/>
</dbReference>
<reference evidence="6 7" key="3">
    <citation type="journal article" date="2016" name="Sci. Rep.">
        <title>Genome-wide diversity and gene expression profiling of Babesia microti isolates identify polymorphic genes that mediate host-pathogen interactions.</title>
        <authorList>
            <person name="Silva J.C."/>
            <person name="Cornillot E."/>
            <person name="McCracken C."/>
            <person name="Usmani-Brown S."/>
            <person name="Dwivedi A."/>
            <person name="Ifeonu O.O."/>
            <person name="Crabtree J."/>
            <person name="Gotia H.T."/>
            <person name="Virji A.Z."/>
            <person name="Reynes C."/>
            <person name="Colinge J."/>
            <person name="Kumar V."/>
            <person name="Lawres L."/>
            <person name="Pazzi J.E."/>
            <person name="Pablo J.V."/>
            <person name="Hung C."/>
            <person name="Brancato J."/>
            <person name="Kumari P."/>
            <person name="Orvis J."/>
            <person name="Tretina K."/>
            <person name="Chibucos M."/>
            <person name="Ott S."/>
            <person name="Sadzewicz L."/>
            <person name="Sengamalay N."/>
            <person name="Shetty A.C."/>
            <person name="Su Q."/>
            <person name="Tallon L."/>
            <person name="Fraser C.M."/>
            <person name="Frutos R."/>
            <person name="Molina D.M."/>
            <person name="Krause P.J."/>
            <person name="Ben Mamoun C."/>
        </authorList>
    </citation>
    <scope>NUCLEOTIDE SEQUENCE [LARGE SCALE GENOMIC DNA]</scope>
    <source>
        <strain evidence="6 7">RI</strain>
    </source>
</reference>
<evidence type="ECO:0000256" key="3">
    <source>
        <dbReference type="ARBA" id="ARBA00022833"/>
    </source>
</evidence>
<dbReference type="PROSITE" id="PS00518">
    <property type="entry name" value="ZF_RING_1"/>
    <property type="match status" value="1"/>
</dbReference>
<dbReference type="KEGG" id="bmic:BMR1_03g03895"/>
<evidence type="ECO:0000313" key="7">
    <source>
        <dbReference type="Proteomes" id="UP000002899"/>
    </source>
</evidence>
<dbReference type="PANTHER" id="PTHR12930">
    <property type="entry name" value="ZINC FINGER PROTEIN 183"/>
    <property type="match status" value="1"/>
</dbReference>
<proteinExistence type="predicted"/>
<evidence type="ECO:0000259" key="5">
    <source>
        <dbReference type="PROSITE" id="PS50103"/>
    </source>
</evidence>
<sequence length="322" mass="36967">MFKNRHISNTFAKRSVNLSVESDAAAQILPVCEIIRPKKRRELNKNNSSSNKGVDDVVYSTNRDDDIRDTRATSTYEIDTSSEHDCRATLERNLKIGKQILAGELKDKVYRGKGAYRPAITMEESSIAASKYTGLYGPVRASTTNVRSTLRIDYQPDICKDYKETGYCGFGDTCKFLHDRSDYKSGWQIEKEWNEQQKLKQQKLNAKLERFKRGQMGEDLDSEAEECISSSDEITDDDLEDEITPAVKKMIRKCRKIELPYACLECKRFWKLEMHPVKLSCGHYFCQDCAVKSYQQYGKCNKCGFTLDGIMNEAQKLLELLN</sequence>
<dbReference type="InterPro" id="IPR017907">
    <property type="entry name" value="Znf_RING_CS"/>
</dbReference>
<feature type="zinc finger region" description="C3H1-type" evidence="4">
    <location>
        <begin position="153"/>
        <end position="181"/>
    </location>
</feature>
<dbReference type="VEuPathDB" id="PiroplasmaDB:BMR1_03g03895"/>
<dbReference type="PROSITE" id="PS50103">
    <property type="entry name" value="ZF_C3H1"/>
    <property type="match status" value="1"/>
</dbReference>
<dbReference type="InterPro" id="IPR013083">
    <property type="entry name" value="Znf_RING/FYVE/PHD"/>
</dbReference>
<dbReference type="RefSeq" id="XP_021338754.1">
    <property type="nucleotide sequence ID" value="XM_021482209.1"/>
</dbReference>
<dbReference type="GO" id="GO:0008270">
    <property type="term" value="F:zinc ion binding"/>
    <property type="evidence" value="ECO:0007669"/>
    <property type="project" value="UniProtKB-KW"/>
</dbReference>
<accession>A0A1R4AC83</accession>
<dbReference type="Gene3D" id="3.30.40.10">
    <property type="entry name" value="Zinc/RING finger domain, C3HC4 (zinc finger)"/>
    <property type="match status" value="1"/>
</dbReference>
<dbReference type="GO" id="GO:0005684">
    <property type="term" value="C:U2-type spliceosomal complex"/>
    <property type="evidence" value="ECO:0007669"/>
    <property type="project" value="TreeGrafter"/>
</dbReference>
<dbReference type="InterPro" id="IPR039971">
    <property type="entry name" value="CWC24-like"/>
</dbReference>
<reference evidence="6 7" key="2">
    <citation type="journal article" date="2013" name="PLoS ONE">
        <title>Whole genome mapping and re-organization of the nuclear and mitochondrial genomes of Babesia microti isolates.</title>
        <authorList>
            <person name="Cornillot E."/>
            <person name="Dassouli A."/>
            <person name="Garg A."/>
            <person name="Pachikara N."/>
            <person name="Randazzo S."/>
            <person name="Depoix D."/>
            <person name="Carcy B."/>
            <person name="Delbecq S."/>
            <person name="Frutos R."/>
            <person name="Silva J.C."/>
            <person name="Sutton R."/>
            <person name="Krause P.J."/>
            <person name="Mamoun C.B."/>
        </authorList>
    </citation>
    <scope>NUCLEOTIDE SEQUENCE [LARGE SCALE GENOMIC DNA]</scope>
    <source>
        <strain evidence="6 7">RI</strain>
    </source>
</reference>
<dbReference type="GeneID" id="24425426"/>
<evidence type="ECO:0000256" key="2">
    <source>
        <dbReference type="ARBA" id="ARBA00022771"/>
    </source>
</evidence>
<keyword evidence="1 4" id="KW-0479">Metal-binding</keyword>